<dbReference type="InterPro" id="IPR039424">
    <property type="entry name" value="SBP_5"/>
</dbReference>
<sequence>MSLSKKAIALVGTLALGATAFVMVPSSQAATAVNGPAPAIAGAVKGGTLTILEQGDFEHIDPARNYVGGTLDFYRFFIRTLTQYRTYNGKTELVPDVAADLGTTKDGGSTWVFKLRTNLKYEDGSKITCADLKYGTMRSYNDAILDGGTTYAHDFLKNPTNFKGPYTEPNGDLKSVVCSPKGDSITYMLSQPVPYFPYVTTFGSFSPVPKAKDTKQNYDSHPVSSGPYKIESYNRGKNMTLVRNTNWDPATDPARWNYPDKIVVKFGYEQNALEQQLVSDSADVQTAMSTDTGVITNLPKVLANPSAYKSRFFSFVSPYARYLAINLDTVKDVNVRKAIQCAIDLRTILLAAGGTAAGTYSNSLIPSSIKNGYRNFDICGRDVHTKPEAQIAAARGYLKQAKDVKKDLILAYRDKGVEPQRAEAAQQALEAVGFTVTMMKLPRAGYYTRIGQRDAGVVQPDVIQTSWGYDWAASSGIVYALLDGRTMTASDSHSNYSRQNVPALQALFAKADMITNPAASDAALGDIDQQAIQDYAAVMPVYFETSNFITGSKLGGVQVDGGYGTISPLAAFVKK</sequence>
<dbReference type="Gene3D" id="3.10.105.10">
    <property type="entry name" value="Dipeptide-binding Protein, Domain 3"/>
    <property type="match status" value="1"/>
</dbReference>
<evidence type="ECO:0000313" key="5">
    <source>
        <dbReference type="EMBL" id="CAB4827812.1"/>
    </source>
</evidence>
<dbReference type="EMBL" id="CAFBQX010000001">
    <property type="protein sequence ID" value="CAB5070376.1"/>
    <property type="molecule type" value="Genomic_DNA"/>
</dbReference>
<dbReference type="GO" id="GO:0043190">
    <property type="term" value="C:ATP-binding cassette (ABC) transporter complex"/>
    <property type="evidence" value="ECO:0007669"/>
    <property type="project" value="InterPro"/>
</dbReference>
<organism evidence="3">
    <name type="scientific">freshwater metagenome</name>
    <dbReference type="NCBI Taxonomy" id="449393"/>
    <lineage>
        <taxon>unclassified sequences</taxon>
        <taxon>metagenomes</taxon>
        <taxon>ecological metagenomes</taxon>
    </lineage>
</organism>
<proteinExistence type="predicted"/>
<feature type="domain" description="Solute-binding protein family 5" evidence="1">
    <location>
        <begin position="92"/>
        <end position="485"/>
    </location>
</feature>
<dbReference type="Gene3D" id="3.40.190.10">
    <property type="entry name" value="Periplasmic binding protein-like II"/>
    <property type="match status" value="1"/>
</dbReference>
<evidence type="ECO:0000313" key="8">
    <source>
        <dbReference type="EMBL" id="CAB4973055.1"/>
    </source>
</evidence>
<dbReference type="GO" id="GO:0015833">
    <property type="term" value="P:peptide transport"/>
    <property type="evidence" value="ECO:0007669"/>
    <property type="project" value="TreeGrafter"/>
</dbReference>
<dbReference type="PANTHER" id="PTHR30290:SF83">
    <property type="entry name" value="ABC TRANSPORTER SUBSTRATE-BINDING PROTEIN"/>
    <property type="match status" value="1"/>
</dbReference>
<dbReference type="EMBL" id="CAESAE010000005">
    <property type="protein sequence ID" value="CAB4341647.1"/>
    <property type="molecule type" value="Genomic_DNA"/>
</dbReference>
<dbReference type="EMBL" id="CAFABH010000011">
    <property type="protein sequence ID" value="CAB4827812.1"/>
    <property type="molecule type" value="Genomic_DNA"/>
</dbReference>
<evidence type="ECO:0000313" key="9">
    <source>
        <dbReference type="EMBL" id="CAB5070376.1"/>
    </source>
</evidence>
<dbReference type="EMBL" id="CAFBNH010000003">
    <property type="protein sequence ID" value="CAB4942551.1"/>
    <property type="molecule type" value="Genomic_DNA"/>
</dbReference>
<name>A0A6J6SG83_9ZZZZ</name>
<dbReference type="EMBL" id="CAEZYM010000020">
    <property type="protein sequence ID" value="CAB4733812.1"/>
    <property type="molecule type" value="Genomic_DNA"/>
</dbReference>
<dbReference type="GO" id="GO:1904680">
    <property type="term" value="F:peptide transmembrane transporter activity"/>
    <property type="evidence" value="ECO:0007669"/>
    <property type="project" value="TreeGrafter"/>
</dbReference>
<evidence type="ECO:0000313" key="3">
    <source>
        <dbReference type="EMBL" id="CAB4733812.1"/>
    </source>
</evidence>
<evidence type="ECO:0000313" key="2">
    <source>
        <dbReference type="EMBL" id="CAB4341647.1"/>
    </source>
</evidence>
<dbReference type="PIRSF" id="PIRSF002741">
    <property type="entry name" value="MppA"/>
    <property type="match status" value="1"/>
</dbReference>
<dbReference type="Pfam" id="PF00496">
    <property type="entry name" value="SBP_bac_5"/>
    <property type="match status" value="1"/>
</dbReference>
<dbReference type="EMBL" id="CAEZZW010000001">
    <property type="protein sequence ID" value="CAB4768403.1"/>
    <property type="molecule type" value="Genomic_DNA"/>
</dbReference>
<dbReference type="EMBL" id="CAFBOC010000005">
    <property type="protein sequence ID" value="CAB4973055.1"/>
    <property type="molecule type" value="Genomic_DNA"/>
</dbReference>
<evidence type="ECO:0000313" key="4">
    <source>
        <dbReference type="EMBL" id="CAB4768403.1"/>
    </source>
</evidence>
<evidence type="ECO:0000313" key="6">
    <source>
        <dbReference type="EMBL" id="CAB4878339.1"/>
    </source>
</evidence>
<dbReference type="SUPFAM" id="SSF53850">
    <property type="entry name" value="Periplasmic binding protein-like II"/>
    <property type="match status" value="1"/>
</dbReference>
<dbReference type="InterPro" id="IPR030678">
    <property type="entry name" value="Peptide/Ni-bd"/>
</dbReference>
<dbReference type="AlphaFoldDB" id="A0A6J6SG83"/>
<dbReference type="CDD" id="cd08506">
    <property type="entry name" value="PBP2_clavulanate_OppA2"/>
    <property type="match status" value="1"/>
</dbReference>
<evidence type="ECO:0000313" key="7">
    <source>
        <dbReference type="EMBL" id="CAB4942551.1"/>
    </source>
</evidence>
<dbReference type="GO" id="GO:0042597">
    <property type="term" value="C:periplasmic space"/>
    <property type="evidence" value="ECO:0007669"/>
    <property type="project" value="UniProtKB-ARBA"/>
</dbReference>
<protein>
    <submittedName>
        <fullName evidence="3">Unannotated protein</fullName>
    </submittedName>
</protein>
<reference evidence="3" key="1">
    <citation type="submission" date="2020-05" db="EMBL/GenBank/DDBJ databases">
        <authorList>
            <person name="Chiriac C."/>
            <person name="Salcher M."/>
            <person name="Ghai R."/>
            <person name="Kavagutti S V."/>
        </authorList>
    </citation>
    <scope>NUCLEOTIDE SEQUENCE</scope>
</reference>
<dbReference type="EMBL" id="CAFBLD010000014">
    <property type="protein sequence ID" value="CAB4878339.1"/>
    <property type="molecule type" value="Genomic_DNA"/>
</dbReference>
<accession>A0A6J6SG83</accession>
<dbReference type="InterPro" id="IPR000914">
    <property type="entry name" value="SBP_5_dom"/>
</dbReference>
<evidence type="ECO:0000259" key="1">
    <source>
        <dbReference type="Pfam" id="PF00496"/>
    </source>
</evidence>
<gene>
    <name evidence="3" type="ORF">UFOPK2718_01448</name>
    <name evidence="4" type="ORF">UFOPK2936_00027</name>
    <name evidence="5" type="ORF">UFOPK3174_00771</name>
    <name evidence="6" type="ORF">UFOPK3328_01503</name>
    <name evidence="7" type="ORF">UFOPK3779_00669</name>
    <name evidence="8" type="ORF">UFOPK3913_00588</name>
    <name evidence="2" type="ORF">UFOPK4107_01068</name>
    <name evidence="9" type="ORF">UFOPK4403_00403</name>
</gene>
<dbReference type="PANTHER" id="PTHR30290">
    <property type="entry name" value="PERIPLASMIC BINDING COMPONENT OF ABC TRANSPORTER"/>
    <property type="match status" value="1"/>
</dbReference>